<name>A0A7G9THT8_PSEMX</name>
<reference evidence="1 2" key="1">
    <citation type="submission" date="2020-08" db="EMBL/GenBank/DDBJ databases">
        <title>Streptomycin Non-resistant strain, P. mexicana.</title>
        <authorList>
            <person name="Ganesh-Kumar S."/>
            <person name="Zhe T."/>
            <person name="Yu Z."/>
            <person name="Min Y."/>
        </authorList>
    </citation>
    <scope>NUCLEOTIDE SEQUENCE [LARGE SCALE GENOMIC DNA]</scope>
    <source>
        <strain evidence="1 2">GTZY2</strain>
    </source>
</reference>
<proteinExistence type="predicted"/>
<protein>
    <submittedName>
        <fullName evidence="1">Uncharacterized protein</fullName>
    </submittedName>
</protein>
<gene>
    <name evidence="1" type="ORF">IAE60_09575</name>
</gene>
<dbReference type="EMBL" id="CP060731">
    <property type="protein sequence ID" value="QNN79663.1"/>
    <property type="molecule type" value="Genomic_DNA"/>
</dbReference>
<dbReference type="AlphaFoldDB" id="A0A7G9THT8"/>
<sequence length="70" mass="8178">MDDATLLAGLTPEQQATIHTMETFHWRLKFVRRPLFKIPIPVLFNREGDRYVVVNEDGTIDENPVLKLRD</sequence>
<dbReference type="Proteomes" id="UP000515838">
    <property type="component" value="Chromosome"/>
</dbReference>
<accession>A0A7G9THT8</accession>
<evidence type="ECO:0000313" key="2">
    <source>
        <dbReference type="Proteomes" id="UP000515838"/>
    </source>
</evidence>
<organism evidence="1 2">
    <name type="scientific">Pseudoxanthomonas mexicana</name>
    <dbReference type="NCBI Taxonomy" id="128785"/>
    <lineage>
        <taxon>Bacteria</taxon>
        <taxon>Pseudomonadati</taxon>
        <taxon>Pseudomonadota</taxon>
        <taxon>Gammaproteobacteria</taxon>
        <taxon>Lysobacterales</taxon>
        <taxon>Lysobacteraceae</taxon>
        <taxon>Pseudoxanthomonas</taxon>
    </lineage>
</organism>
<evidence type="ECO:0000313" key="1">
    <source>
        <dbReference type="EMBL" id="QNN79663.1"/>
    </source>
</evidence>